<evidence type="ECO:0000313" key="2">
    <source>
        <dbReference type="EMBL" id="MCQ1538290.1"/>
    </source>
</evidence>
<name>A0ABD4TLX5_9EURY</name>
<sequence>MNQKGKETQMNEQQQILFQKLYEDRKDSAKTFEKPSMEGVMNTVVEKYSEQAHFVYELLQNADDAKATKVRLILSKDGLLFAHNGNIHFSLSDVDNEKNDKQNGILGHINAITSVAQTGKTEDTIGKFGIGFKAVFQYTETPEIFDPPFFFKIERFIVPILLKSDHEERRSNEKETLFYFSFNLKQKNPEDAYKEITTRLKNLNHPLLFLKNLKRIEWKNEDIQWNYYTTEKIKGEARIVSSIYKEGDKAYVEKFLVFDKEIPSRINQQKKHQINIAFKLCSTDNKKIDSSKEYSPFCYFETREKSDLHFIIQAPFNLNNSREGLLENDPDNEYFIRELAILLGDSLPTIRDIGYLSIDFLNALPLPSHLSYSQNLMGRYKPFFDVIFEKMSGEEQFLPTHLGHYTNKYNAIIARGSMDFVNLFGSKQLDELLGKKDCQWLNTAINEKNEKIWHFFTTEKYLNIDIIRPEKFIEKISKQFIEKQSDEWVTKLYIFLFGQPSIVKKIKQMPFIRIIKPKKECEDIIVDHMAPFDLKGEPQVFLPIENDKNNQINKCFPIVKETIISDDNVRSFLKDLGLAQPDEFAAIKQVFLKGFHENTSVISDKEYEWWLVKIIGFLINNQNDINYGERIEKLKERMLNTPFLYTNNCEGQTELKNPNTIYQSHHYSGSKDLELFFEGNPDIWFLDPRYQNITDFSILIDFLGISDRPKIFTEPFKNYHRYKKGFTHDYVMDGLEYFLKNNSMTLDKSLYLYKLLLQSQTDPKYQIKLSGTLNYANDMNYTGAVVGSEEKNSTIFKLVTSHAWIPNKSSGFERPSEVTEFHEEFEKLSKDWEQEYNILHKKLKFQSSSKFYQNVIDNLLENLEPGAELLEKWKIVSQLSMDVILKAQKIQEEEKNKAQQITETVQDEVHPQDELRKFFDRPGIKEQKDLHHEDNPISDPDRRREIIAEEIQETQKSEPKSSDRISYSLRKKWDGKNPETRAFLLHEYGGKCQVCSSSFNKKDGDPYFEGLYLIPYIKGAWLDREGNVLCLCPNCCAKMLHGSVKYDGDIVEFILEYKIEDIDDSKKRDFKITLCGGEETIKFSNRHIMDLQEILRLDSKNP</sequence>
<dbReference type="InterPro" id="IPR052957">
    <property type="entry name" value="Auxin_embryo_med"/>
</dbReference>
<evidence type="ECO:0000313" key="3">
    <source>
        <dbReference type="Proteomes" id="UP001524383"/>
    </source>
</evidence>
<dbReference type="AlphaFoldDB" id="A0ABD4TLX5"/>
<reference evidence="2 3" key="1">
    <citation type="submission" date="2019-08" db="EMBL/GenBank/DDBJ databases">
        <authorList>
            <person name="Chen S.-C."/>
            <person name="Lai M.-C."/>
            <person name="You Y.-T."/>
        </authorList>
    </citation>
    <scope>NUCLEOTIDE SEQUENCE [LARGE SCALE GENOMIC DNA]</scope>
    <source>
        <strain evidence="2 3">P2F9704a</strain>
    </source>
</reference>
<accession>A0ABD4TLX5</accession>
<dbReference type="EMBL" id="VOTZ01000007">
    <property type="protein sequence ID" value="MCQ1538290.1"/>
    <property type="molecule type" value="Genomic_DNA"/>
</dbReference>
<gene>
    <name evidence="2" type="ORF">FTO68_04710</name>
</gene>
<organism evidence="2 3">
    <name type="scientific">Methanocalculus taiwanensis</name>
    <dbReference type="NCBI Taxonomy" id="106207"/>
    <lineage>
        <taxon>Archaea</taxon>
        <taxon>Methanobacteriati</taxon>
        <taxon>Methanobacteriota</taxon>
        <taxon>Stenosarchaea group</taxon>
        <taxon>Methanomicrobia</taxon>
        <taxon>Methanomicrobiales</taxon>
        <taxon>Methanocalculaceae</taxon>
        <taxon>Methanocalculus</taxon>
    </lineage>
</organism>
<dbReference type="SUPFAM" id="SSF55874">
    <property type="entry name" value="ATPase domain of HSP90 chaperone/DNA topoisomerase II/histidine kinase"/>
    <property type="match status" value="1"/>
</dbReference>
<dbReference type="Gene3D" id="3.30.565.10">
    <property type="entry name" value="Histidine kinase-like ATPase, C-terminal domain"/>
    <property type="match status" value="1"/>
</dbReference>
<proteinExistence type="predicted"/>
<dbReference type="InterPro" id="IPR036890">
    <property type="entry name" value="HATPase_C_sf"/>
</dbReference>
<evidence type="ECO:0000259" key="1">
    <source>
        <dbReference type="Pfam" id="PF25794"/>
    </source>
</evidence>
<dbReference type="NCBIfam" id="NF047352">
    <property type="entry name" value="P_loop_sacsin"/>
    <property type="match status" value="1"/>
</dbReference>
<dbReference type="PANTHER" id="PTHR32387">
    <property type="entry name" value="WU:FJ29H11"/>
    <property type="match status" value="1"/>
</dbReference>
<keyword evidence="3" id="KW-1185">Reference proteome</keyword>
<dbReference type="InterPro" id="IPR058210">
    <property type="entry name" value="SACS/Nov_dom"/>
</dbReference>
<dbReference type="Proteomes" id="UP001524383">
    <property type="component" value="Unassembled WGS sequence"/>
</dbReference>
<protein>
    <recommendedName>
        <fullName evidence="1">Sacsin/Nov domain-containing protein</fullName>
    </recommendedName>
</protein>
<dbReference type="RefSeq" id="WP_255332227.1">
    <property type="nucleotide sequence ID" value="NZ_VOTZ01000007.1"/>
</dbReference>
<comment type="caution">
    <text evidence="2">The sequence shown here is derived from an EMBL/GenBank/DDBJ whole genome shotgun (WGS) entry which is preliminary data.</text>
</comment>
<dbReference type="Pfam" id="PF25794">
    <property type="entry name" value="SACS"/>
    <property type="match status" value="1"/>
</dbReference>
<feature type="domain" description="Sacsin/Nov" evidence="1">
    <location>
        <begin position="41"/>
        <end position="145"/>
    </location>
</feature>
<dbReference type="PANTHER" id="PTHR32387:SF0">
    <property type="entry name" value="PROTEIN NO VEIN"/>
    <property type="match status" value="1"/>
</dbReference>